<dbReference type="PATRIC" id="fig|1172194.4.peg.2303"/>
<protein>
    <submittedName>
        <fullName evidence="4">Class I peptide chain release factor</fullName>
    </submittedName>
</protein>
<dbReference type="InterPro" id="IPR045853">
    <property type="entry name" value="Pep_chain_release_fac_I_sf"/>
</dbReference>
<dbReference type="Gene3D" id="3.30.160.20">
    <property type="match status" value="1"/>
</dbReference>
<sequence>MITLTPTVELPDDSIELSAMRAQGAGGQHVNKTSSAVQLRFDIRASVLPEDWKQRLLAKRDHRITEDGLVVIKSQQFRSQEMNREAAIERLRVLLLSVSVAPKARKATRPTAASKRKRLESKQRQGRIKALRSSKGDD</sequence>
<dbReference type="EMBL" id="AKGD01000001">
    <property type="protein sequence ID" value="EIT72247.1"/>
    <property type="molecule type" value="Genomic_DNA"/>
</dbReference>
<evidence type="ECO:0000313" key="5">
    <source>
        <dbReference type="Proteomes" id="UP000003704"/>
    </source>
</evidence>
<evidence type="ECO:0000313" key="4">
    <source>
        <dbReference type="EMBL" id="EIT72247.1"/>
    </source>
</evidence>
<dbReference type="GO" id="GO:0072344">
    <property type="term" value="P:rescue of stalled ribosome"/>
    <property type="evidence" value="ECO:0007669"/>
    <property type="project" value="TreeGrafter"/>
</dbReference>
<dbReference type="Proteomes" id="UP000003704">
    <property type="component" value="Unassembled WGS sequence"/>
</dbReference>
<feature type="domain" description="Prokaryotic-type class I peptide chain release factors" evidence="3">
    <location>
        <begin position="21"/>
        <end position="37"/>
    </location>
</feature>
<dbReference type="RefSeq" id="WP_007185327.1">
    <property type="nucleotide sequence ID" value="NZ_AKGD01000001.1"/>
</dbReference>
<dbReference type="SUPFAM" id="SSF75620">
    <property type="entry name" value="Release factor"/>
    <property type="match status" value="1"/>
</dbReference>
<organism evidence="4 5">
    <name type="scientific">Hydrocarboniphaga effusa AP103</name>
    <dbReference type="NCBI Taxonomy" id="1172194"/>
    <lineage>
        <taxon>Bacteria</taxon>
        <taxon>Pseudomonadati</taxon>
        <taxon>Pseudomonadota</taxon>
        <taxon>Gammaproteobacteria</taxon>
        <taxon>Nevskiales</taxon>
        <taxon>Nevskiaceae</taxon>
        <taxon>Hydrocarboniphaga</taxon>
    </lineage>
</organism>
<dbReference type="STRING" id="1172194.WQQ_23840"/>
<comment type="similarity">
    <text evidence="1">Belongs to the prokaryotic/mitochondrial release factor family.</text>
</comment>
<evidence type="ECO:0000259" key="3">
    <source>
        <dbReference type="PROSITE" id="PS00745"/>
    </source>
</evidence>
<dbReference type="GO" id="GO:0003747">
    <property type="term" value="F:translation release factor activity"/>
    <property type="evidence" value="ECO:0007669"/>
    <property type="project" value="InterPro"/>
</dbReference>
<name>I7ZKE8_9GAMM</name>
<accession>I7ZKE8</accession>
<proteinExistence type="inferred from homology"/>
<gene>
    <name evidence="4" type="ORF">WQQ_23840</name>
</gene>
<dbReference type="InterPro" id="IPR000352">
    <property type="entry name" value="Pep_chain_release_fac_I"/>
</dbReference>
<feature type="compositionally biased region" description="Basic residues" evidence="2">
    <location>
        <begin position="105"/>
        <end position="132"/>
    </location>
</feature>
<reference evidence="4 5" key="1">
    <citation type="journal article" date="2012" name="J. Bacteriol.">
        <title>Genome Sequence of n-Alkane-Degrading Hydrocarboniphaga effusa Strain AP103T (ATCC BAA-332T).</title>
        <authorList>
            <person name="Chang H.K."/>
            <person name="Zylstra G.J."/>
            <person name="Chae J.C."/>
        </authorList>
    </citation>
    <scope>NUCLEOTIDE SEQUENCE [LARGE SCALE GENOMIC DNA]</scope>
    <source>
        <strain evidence="4 5">AP103</strain>
    </source>
</reference>
<dbReference type="Pfam" id="PF00472">
    <property type="entry name" value="RF-1"/>
    <property type="match status" value="1"/>
</dbReference>
<dbReference type="GO" id="GO:0043022">
    <property type="term" value="F:ribosome binding"/>
    <property type="evidence" value="ECO:0007669"/>
    <property type="project" value="TreeGrafter"/>
</dbReference>
<dbReference type="GO" id="GO:0004045">
    <property type="term" value="F:peptidyl-tRNA hydrolase activity"/>
    <property type="evidence" value="ECO:0007669"/>
    <property type="project" value="TreeGrafter"/>
</dbReference>
<dbReference type="AlphaFoldDB" id="I7ZKE8"/>
<evidence type="ECO:0000256" key="2">
    <source>
        <dbReference type="SAM" id="MobiDB-lite"/>
    </source>
</evidence>
<dbReference type="PROSITE" id="PS00745">
    <property type="entry name" value="RF_PROK_I"/>
    <property type="match status" value="1"/>
</dbReference>
<dbReference type="NCBIfam" id="NF006718">
    <property type="entry name" value="PRK09256.1"/>
    <property type="match status" value="1"/>
</dbReference>
<evidence type="ECO:0000256" key="1">
    <source>
        <dbReference type="ARBA" id="ARBA00010835"/>
    </source>
</evidence>
<comment type="caution">
    <text evidence="4">The sequence shown here is derived from an EMBL/GenBank/DDBJ whole genome shotgun (WGS) entry which is preliminary data.</text>
</comment>
<keyword evidence="5" id="KW-1185">Reference proteome</keyword>
<feature type="region of interest" description="Disordered" evidence="2">
    <location>
        <begin position="105"/>
        <end position="138"/>
    </location>
</feature>
<dbReference type="PANTHER" id="PTHR47814:SF1">
    <property type="entry name" value="PEPTIDYL-TRNA HYDROLASE ARFB"/>
    <property type="match status" value="1"/>
</dbReference>
<dbReference type="OrthoDB" id="9815709at2"/>
<dbReference type="PANTHER" id="PTHR47814">
    <property type="entry name" value="PEPTIDYL-TRNA HYDROLASE ARFB"/>
    <property type="match status" value="1"/>
</dbReference>